<evidence type="ECO:0000313" key="2">
    <source>
        <dbReference type="Proteomes" id="UP000035740"/>
    </source>
</evidence>
<reference evidence="1 2" key="1">
    <citation type="journal article" date="2014" name="Nature">
        <title>The genome of the recently domesticated crop plant sugar beet (Beta vulgaris).</title>
        <authorList>
            <person name="Dohm J.C."/>
            <person name="Minoche A.E."/>
            <person name="Holtgrawe D."/>
            <person name="Capella-Gutierrez S."/>
            <person name="Zakrzewski F."/>
            <person name="Tafer H."/>
            <person name="Rupp O."/>
            <person name="Sorensen T.R."/>
            <person name="Stracke R."/>
            <person name="Reinhardt R."/>
            <person name="Goesmann A."/>
            <person name="Kraft T."/>
            <person name="Schulz B."/>
            <person name="Stadler P.F."/>
            <person name="Schmidt T."/>
            <person name="Gabaldon T."/>
            <person name="Lehrach H."/>
            <person name="Weisshaar B."/>
            <person name="Himmelbauer H."/>
        </authorList>
    </citation>
    <scope>NUCLEOTIDE SEQUENCE [LARGE SCALE GENOMIC DNA]</scope>
    <source>
        <tissue evidence="1">Taproot</tissue>
    </source>
</reference>
<proteinExistence type="predicted"/>
<gene>
    <name evidence="1" type="ORF">BVRB_6g145190</name>
</gene>
<sequence>MLGKCDAVHFEVGIGIWSHQLGYVQQSRLCALQTI</sequence>
<evidence type="ECO:0000313" key="1">
    <source>
        <dbReference type="EMBL" id="KMT07915.1"/>
    </source>
</evidence>
<dbReference type="Gramene" id="KMT07915">
    <property type="protein sequence ID" value="KMT07915"/>
    <property type="gene ID" value="BVRB_6g145190"/>
</dbReference>
<dbReference type="AlphaFoldDB" id="A0A0J8C2C5"/>
<protein>
    <submittedName>
        <fullName evidence="1">Uncharacterized protein</fullName>
    </submittedName>
</protein>
<dbReference type="Proteomes" id="UP000035740">
    <property type="component" value="Chromosome 6"/>
</dbReference>
<organism evidence="1 2">
    <name type="scientific">Beta vulgaris subsp. vulgaris</name>
    <name type="common">Beet</name>
    <dbReference type="NCBI Taxonomy" id="3555"/>
    <lineage>
        <taxon>Eukaryota</taxon>
        <taxon>Viridiplantae</taxon>
        <taxon>Streptophyta</taxon>
        <taxon>Embryophyta</taxon>
        <taxon>Tracheophyta</taxon>
        <taxon>Spermatophyta</taxon>
        <taxon>Magnoliopsida</taxon>
        <taxon>eudicotyledons</taxon>
        <taxon>Gunneridae</taxon>
        <taxon>Pentapetalae</taxon>
        <taxon>Caryophyllales</taxon>
        <taxon>Chenopodiaceae</taxon>
        <taxon>Betoideae</taxon>
        <taxon>Beta</taxon>
    </lineage>
</organism>
<accession>A0A0J8C2C5</accession>
<name>A0A0J8C2C5_BETVV</name>
<dbReference type="EMBL" id="KQ090130">
    <property type="protein sequence ID" value="KMT07915.1"/>
    <property type="molecule type" value="Genomic_DNA"/>
</dbReference>
<keyword evidence="2" id="KW-1185">Reference proteome</keyword>